<keyword evidence="2 7" id="KW-0479">Metal-binding</keyword>
<dbReference type="PANTHER" id="PTHR30454">
    <property type="entry name" value="4-HYDROXY-3-METHYLBUT-2-EN-1-YL DIPHOSPHATE SYNTHASE"/>
    <property type="match status" value="1"/>
</dbReference>
<keyword evidence="5 7" id="KW-0411">Iron-sulfur</keyword>
<feature type="binding site" evidence="7">
    <location>
        <position position="312"/>
    </location>
    <ligand>
        <name>[4Fe-4S] cluster</name>
        <dbReference type="ChEBI" id="CHEBI:49883"/>
    </ligand>
</feature>
<feature type="binding site" evidence="7">
    <location>
        <position position="277"/>
    </location>
    <ligand>
        <name>[4Fe-4S] cluster</name>
        <dbReference type="ChEBI" id="CHEBI:49883"/>
    </ligand>
</feature>
<keyword evidence="6 7" id="KW-0414">Isoprene biosynthesis</keyword>
<keyword evidence="4 7" id="KW-0408">Iron</keyword>
<evidence type="ECO:0000259" key="8">
    <source>
        <dbReference type="Pfam" id="PF04551"/>
    </source>
</evidence>
<dbReference type="Pfam" id="PF04551">
    <property type="entry name" value="GcpE"/>
    <property type="match status" value="1"/>
</dbReference>
<keyword evidence="1 7" id="KW-0004">4Fe-4S</keyword>
<accession>A0A161XGL1</accession>
<dbReference type="NCBIfam" id="TIGR00612">
    <property type="entry name" value="ispG_gcpE"/>
    <property type="match status" value="1"/>
</dbReference>
<dbReference type="STRING" id="455432.AWN90_27945"/>
<dbReference type="UniPathway" id="UPA00056">
    <property type="reaction ID" value="UER00096"/>
</dbReference>
<dbReference type="SUPFAM" id="SSF51717">
    <property type="entry name" value="Dihydropteroate synthetase-like"/>
    <property type="match status" value="1"/>
</dbReference>
<dbReference type="InterPro" id="IPR011005">
    <property type="entry name" value="Dihydropteroate_synth-like_sf"/>
</dbReference>
<evidence type="ECO:0000313" key="11">
    <source>
        <dbReference type="Proteomes" id="UP000076512"/>
    </source>
</evidence>
<dbReference type="GO" id="GO:0019288">
    <property type="term" value="P:isopentenyl diphosphate biosynthetic process, methylerythritol 4-phosphate pathway"/>
    <property type="evidence" value="ECO:0007669"/>
    <property type="project" value="UniProtKB-UniRule"/>
</dbReference>
<dbReference type="Gene3D" id="3.30.413.10">
    <property type="entry name" value="Sulfite Reductase Hemoprotein, domain 1"/>
    <property type="match status" value="1"/>
</dbReference>
<dbReference type="GO" id="GO:0005506">
    <property type="term" value="F:iron ion binding"/>
    <property type="evidence" value="ECO:0007669"/>
    <property type="project" value="InterPro"/>
</dbReference>
<dbReference type="EC" id="1.17.7.3" evidence="7"/>
<proteinExistence type="inferred from homology"/>
<evidence type="ECO:0000256" key="4">
    <source>
        <dbReference type="ARBA" id="ARBA00023004"/>
    </source>
</evidence>
<dbReference type="InterPro" id="IPR058578">
    <property type="entry name" value="IspG_TIM"/>
</dbReference>
<dbReference type="PANTHER" id="PTHR30454:SF0">
    <property type="entry name" value="4-HYDROXY-3-METHYLBUT-2-EN-1-YL DIPHOSPHATE SYNTHASE (FERREDOXIN), CHLOROPLASTIC"/>
    <property type="match status" value="1"/>
</dbReference>
<dbReference type="NCBIfam" id="NF001540">
    <property type="entry name" value="PRK00366.1"/>
    <property type="match status" value="1"/>
</dbReference>
<feature type="domain" description="IspG C-terminal" evidence="9">
    <location>
        <begin position="273"/>
        <end position="358"/>
    </location>
</feature>
<dbReference type="InterPro" id="IPR058579">
    <property type="entry name" value="IspG_C"/>
</dbReference>
<gene>
    <name evidence="7" type="primary">ispG</name>
    <name evidence="10" type="ORF">AWN90_27945</name>
</gene>
<dbReference type="RefSeq" id="WP_067588703.1">
    <property type="nucleotide sequence ID" value="NZ_JABMCZ010000005.1"/>
</dbReference>
<dbReference type="EMBL" id="LWGR01000007">
    <property type="protein sequence ID" value="KZM72628.1"/>
    <property type="molecule type" value="Genomic_DNA"/>
</dbReference>
<organism evidence="10 11">
    <name type="scientific">Nocardia terpenica</name>
    <dbReference type="NCBI Taxonomy" id="455432"/>
    <lineage>
        <taxon>Bacteria</taxon>
        <taxon>Bacillati</taxon>
        <taxon>Actinomycetota</taxon>
        <taxon>Actinomycetes</taxon>
        <taxon>Mycobacteriales</taxon>
        <taxon>Nocardiaceae</taxon>
        <taxon>Nocardia</taxon>
    </lineage>
</organism>
<dbReference type="Proteomes" id="UP000076512">
    <property type="component" value="Unassembled WGS sequence"/>
</dbReference>
<feature type="binding site" evidence="7">
    <location>
        <position position="319"/>
    </location>
    <ligand>
        <name>[4Fe-4S] cluster</name>
        <dbReference type="ChEBI" id="CHEBI:49883"/>
    </ligand>
</feature>
<comment type="similarity">
    <text evidence="7">Belongs to the IspG family.</text>
</comment>
<evidence type="ECO:0000256" key="5">
    <source>
        <dbReference type="ARBA" id="ARBA00023014"/>
    </source>
</evidence>
<feature type="domain" description="IspG TIM-barrel" evidence="8">
    <location>
        <begin position="19"/>
        <end position="258"/>
    </location>
</feature>
<comment type="cofactor">
    <cofactor evidence="7">
        <name>[4Fe-4S] cluster</name>
        <dbReference type="ChEBI" id="CHEBI:49883"/>
    </cofactor>
    <text evidence="7">Binds 1 [4Fe-4S] cluster.</text>
</comment>
<dbReference type="Gene3D" id="3.20.20.20">
    <property type="entry name" value="Dihydropteroate synthase-like"/>
    <property type="match status" value="1"/>
</dbReference>
<evidence type="ECO:0000256" key="3">
    <source>
        <dbReference type="ARBA" id="ARBA00023002"/>
    </source>
</evidence>
<comment type="caution">
    <text evidence="10">The sequence shown here is derived from an EMBL/GenBank/DDBJ whole genome shotgun (WGS) entry which is preliminary data.</text>
</comment>
<dbReference type="GO" id="GO:0051539">
    <property type="term" value="F:4 iron, 4 sulfur cluster binding"/>
    <property type="evidence" value="ECO:0007669"/>
    <property type="project" value="UniProtKB-UniRule"/>
</dbReference>
<reference evidence="10 11" key="1">
    <citation type="submission" date="2016-04" db="EMBL/GenBank/DDBJ databases">
        <authorList>
            <person name="Evans L.H."/>
            <person name="Alamgir A."/>
            <person name="Owens N."/>
            <person name="Weber N.D."/>
            <person name="Virtaneva K."/>
            <person name="Barbian K."/>
            <person name="Babar A."/>
            <person name="Rosenke K."/>
        </authorList>
    </citation>
    <scope>NUCLEOTIDE SEQUENCE [LARGE SCALE GENOMIC DNA]</scope>
    <source>
        <strain evidence="10 11">IFM 0406</strain>
    </source>
</reference>
<evidence type="ECO:0000259" key="9">
    <source>
        <dbReference type="Pfam" id="PF26540"/>
    </source>
</evidence>
<evidence type="ECO:0000313" key="10">
    <source>
        <dbReference type="EMBL" id="KZM72628.1"/>
    </source>
</evidence>
<dbReference type="OrthoDB" id="9803214at2"/>
<dbReference type="GO" id="GO:0141197">
    <property type="term" value="F:4-hydroxy-3-methylbut-2-enyl-diphosphate synthase activity (flavodoxin)"/>
    <property type="evidence" value="ECO:0007669"/>
    <property type="project" value="UniProtKB-EC"/>
</dbReference>
<feature type="binding site" evidence="7">
    <location>
        <position position="280"/>
    </location>
    <ligand>
        <name>[4Fe-4S] cluster</name>
        <dbReference type="ChEBI" id="CHEBI:49883"/>
    </ligand>
</feature>
<dbReference type="GO" id="GO:0016114">
    <property type="term" value="P:terpenoid biosynthetic process"/>
    <property type="evidence" value="ECO:0007669"/>
    <property type="project" value="InterPro"/>
</dbReference>
<dbReference type="AlphaFoldDB" id="A0A161XGL1"/>
<dbReference type="HAMAP" id="MF_00159">
    <property type="entry name" value="IspG"/>
    <property type="match status" value="1"/>
</dbReference>
<sequence>MTISPPKPALALSPRRVSRRLHIGSVPVGGGAPISVQTMTTTRTADIDATLQQIAEITAAGCDIVRVAVPTPDDAAALAAIVAKSPLPVIADIHFQPRYVFAAIDAGCAAVRVNPGNIKQFDDRIAEIARAATAAHVPIRVGVNAGSLDPRVLERHGAPTAQALVESALHEAALFEEHGFGDLKIAVKHHDPRTMIAANRLLAGRCDYPIHLGVTEAGPLLQGTIKSAAAIAILLADGIGDTIRVSISAPPVEQVKVGNHILQSLGLRPRALEIVSCPGCGRVQVDIHRLAARVEAAFEDFPHPLRIAVMGCVVNGPGEAREADLGVSSGNGKGQIFVKGKVIRTVSEDRIVDALLDEAIALIDDPPTEAIPINRSRRGGTV</sequence>
<evidence type="ECO:0000256" key="7">
    <source>
        <dbReference type="HAMAP-Rule" id="MF_00159"/>
    </source>
</evidence>
<dbReference type="InterPro" id="IPR004588">
    <property type="entry name" value="IspG_bac-typ"/>
</dbReference>
<evidence type="ECO:0000256" key="6">
    <source>
        <dbReference type="ARBA" id="ARBA00023229"/>
    </source>
</evidence>
<dbReference type="InterPro" id="IPR016425">
    <property type="entry name" value="IspG_bac"/>
</dbReference>
<comment type="function">
    <text evidence="7">Converts 2C-methyl-D-erythritol 2,4-cyclodiphosphate (ME-2,4cPP) into 1-hydroxy-2-methyl-2-(E)-butenyl 4-diphosphate.</text>
</comment>
<keyword evidence="3 7" id="KW-0560">Oxidoreductase</keyword>
<comment type="pathway">
    <text evidence="7">Isoprenoid biosynthesis; isopentenyl diphosphate biosynthesis via DXP pathway; isopentenyl diphosphate from 1-deoxy-D-xylulose 5-phosphate: step 5/6.</text>
</comment>
<comment type="catalytic activity">
    <reaction evidence="7">
        <text>(2E)-4-hydroxy-3-methylbut-2-enyl diphosphate + oxidized [flavodoxin] + H2O + 2 H(+) = 2-C-methyl-D-erythritol 2,4-cyclic diphosphate + reduced [flavodoxin]</text>
        <dbReference type="Rhea" id="RHEA:43604"/>
        <dbReference type="Rhea" id="RHEA-COMP:10622"/>
        <dbReference type="Rhea" id="RHEA-COMP:10623"/>
        <dbReference type="ChEBI" id="CHEBI:15377"/>
        <dbReference type="ChEBI" id="CHEBI:15378"/>
        <dbReference type="ChEBI" id="CHEBI:57618"/>
        <dbReference type="ChEBI" id="CHEBI:58210"/>
        <dbReference type="ChEBI" id="CHEBI:58483"/>
        <dbReference type="ChEBI" id="CHEBI:128753"/>
        <dbReference type="EC" id="1.17.7.3"/>
    </reaction>
</comment>
<dbReference type="Pfam" id="PF26540">
    <property type="entry name" value="GcpE_C"/>
    <property type="match status" value="1"/>
</dbReference>
<dbReference type="GO" id="GO:0046429">
    <property type="term" value="F:4-hydroxy-3-methylbut-2-en-1-yl diphosphate synthase activity (ferredoxin)"/>
    <property type="evidence" value="ECO:0007669"/>
    <property type="project" value="UniProtKB-UniRule"/>
</dbReference>
<dbReference type="InterPro" id="IPR045854">
    <property type="entry name" value="NO2/SO3_Rdtase_4Fe4S_sf"/>
</dbReference>
<keyword evidence="11" id="KW-1185">Reference proteome</keyword>
<evidence type="ECO:0000256" key="2">
    <source>
        <dbReference type="ARBA" id="ARBA00022723"/>
    </source>
</evidence>
<dbReference type="SUPFAM" id="SSF56014">
    <property type="entry name" value="Nitrite and sulphite reductase 4Fe-4S domain-like"/>
    <property type="match status" value="1"/>
</dbReference>
<protein>
    <recommendedName>
        <fullName evidence="7">4-hydroxy-3-methylbut-2-en-1-yl diphosphate synthase (flavodoxin)</fullName>
        <ecNumber evidence="7">1.17.7.3</ecNumber>
    </recommendedName>
    <alternativeName>
        <fullName evidence="7">1-hydroxy-2-methyl-2-(E)-butenyl 4-diphosphate synthase</fullName>
    </alternativeName>
</protein>
<dbReference type="PIRSF" id="PIRSF004640">
    <property type="entry name" value="IspG"/>
    <property type="match status" value="1"/>
</dbReference>
<evidence type="ECO:0000256" key="1">
    <source>
        <dbReference type="ARBA" id="ARBA00022485"/>
    </source>
</evidence>
<name>A0A161XGL1_9NOCA</name>